<feature type="region of interest" description="Disordered" evidence="1">
    <location>
        <begin position="366"/>
        <end position="385"/>
    </location>
</feature>
<evidence type="ECO:0008006" key="4">
    <source>
        <dbReference type="Google" id="ProtNLM"/>
    </source>
</evidence>
<accession>A0AAJ0GJQ6</accession>
<dbReference type="AlphaFoldDB" id="A0AAJ0GJQ6"/>
<keyword evidence="3" id="KW-1185">Reference proteome</keyword>
<reference evidence="2" key="1">
    <citation type="submission" date="2023-04" db="EMBL/GenBank/DDBJ databases">
        <title>Black Yeasts Isolated from many extreme environments.</title>
        <authorList>
            <person name="Coleine C."/>
            <person name="Stajich J.E."/>
            <person name="Selbmann L."/>
        </authorList>
    </citation>
    <scope>NUCLEOTIDE SEQUENCE</scope>
    <source>
        <strain evidence="2">CCFEE 5312</strain>
    </source>
</reference>
<evidence type="ECO:0000313" key="3">
    <source>
        <dbReference type="Proteomes" id="UP001271007"/>
    </source>
</evidence>
<comment type="caution">
    <text evidence="2">The sequence shown here is derived from an EMBL/GenBank/DDBJ whole genome shotgun (WGS) entry which is preliminary data.</text>
</comment>
<evidence type="ECO:0000313" key="2">
    <source>
        <dbReference type="EMBL" id="KAK3058823.1"/>
    </source>
</evidence>
<dbReference type="Proteomes" id="UP001271007">
    <property type="component" value="Unassembled WGS sequence"/>
</dbReference>
<proteinExistence type="predicted"/>
<gene>
    <name evidence="2" type="ORF">LTR09_000388</name>
</gene>
<dbReference type="EMBL" id="JAWDJX010000001">
    <property type="protein sequence ID" value="KAK3058823.1"/>
    <property type="molecule type" value="Genomic_DNA"/>
</dbReference>
<evidence type="ECO:0000256" key="1">
    <source>
        <dbReference type="SAM" id="MobiDB-lite"/>
    </source>
</evidence>
<sequence>MSAPILSLPTELFESVARFACPRDLLAFRLASRAVQERTFDVFLDVHFSTYATLLSYEHSLRTLLAISSNVRFARAMKKIIFCTESMRPHMWRAYLPNLDEDKYHLRSRRRLFRKQKMLRMHNIDIELLARIFGNLIVIGNIVEVQVAAMHSDPSRPPLKPWGHHTISTLCDNPRILLDVFGDERPPQVLIRAMALSGFPVQKLSILHRDWLQTLMRLKYCHDFASASRCVHAGLTHFEMDFHLDGCMGGLTEEVAYATEVLESASSLQYLAIGTATTPSLRGFRIMPQYDLQRSWRYETAQHSAIVDWYLQGGITTLREVKLKGMAIDLEGLCSFAKRNLELRSLHLQGINLYCGDIAGPFARGAGDEERQQRETYAKSHIEETTGVEDVSLTLCDARNGEMPPPREDHRLEME</sequence>
<protein>
    <recommendedName>
        <fullName evidence="4">F-box domain-containing protein</fullName>
    </recommendedName>
</protein>
<organism evidence="2 3">
    <name type="scientific">Extremus antarcticus</name>
    <dbReference type="NCBI Taxonomy" id="702011"/>
    <lineage>
        <taxon>Eukaryota</taxon>
        <taxon>Fungi</taxon>
        <taxon>Dikarya</taxon>
        <taxon>Ascomycota</taxon>
        <taxon>Pezizomycotina</taxon>
        <taxon>Dothideomycetes</taxon>
        <taxon>Dothideomycetidae</taxon>
        <taxon>Mycosphaerellales</taxon>
        <taxon>Extremaceae</taxon>
        <taxon>Extremus</taxon>
    </lineage>
</organism>
<name>A0AAJ0GJQ6_9PEZI</name>
<feature type="compositionally biased region" description="Basic and acidic residues" evidence="1">
    <location>
        <begin position="366"/>
        <end position="384"/>
    </location>
</feature>